<protein>
    <submittedName>
        <fullName evidence="1">Uncharacterized protein</fullName>
    </submittedName>
</protein>
<gene>
    <name evidence="1" type="ORF">RRG08_031183</name>
</gene>
<sequence>MRGPQDSHFEEQDDDAWYLRILGEQLLPFPEFCVYRSGFLVSSFYRFPSSVCIVQDSWILGEQLLPFPEFCVYRSGFLVSSFYRFPSSVCIVQDSWILGEQLLPFPEFCVYRSGFLVSSFYRFPSSVCIVQDSWILGEQLLPFPEFCVYRSGFLVSSFYRFPSSARSNVSCSQPGTQQVTRRPVDQSLLQQVRIARILPRPPQINLRLPQTSATALPLEHRGEKQQRSEMRVTTVDVGENLCDSVTEYSRLKCLSGGEDVGR</sequence>
<evidence type="ECO:0000313" key="1">
    <source>
        <dbReference type="EMBL" id="KAK3768395.1"/>
    </source>
</evidence>
<keyword evidence="2" id="KW-1185">Reference proteome</keyword>
<proteinExistence type="predicted"/>
<reference evidence="1" key="1">
    <citation type="journal article" date="2023" name="G3 (Bethesda)">
        <title>A reference genome for the long-term kleptoplast-retaining sea slug Elysia crispata morphotype clarki.</title>
        <authorList>
            <person name="Eastman K.E."/>
            <person name="Pendleton A.L."/>
            <person name="Shaikh M.A."/>
            <person name="Suttiyut T."/>
            <person name="Ogas R."/>
            <person name="Tomko P."/>
            <person name="Gavelis G."/>
            <person name="Widhalm J.R."/>
            <person name="Wisecaver J.H."/>
        </authorList>
    </citation>
    <scope>NUCLEOTIDE SEQUENCE</scope>
    <source>
        <strain evidence="1">ECLA1</strain>
    </source>
</reference>
<accession>A0AAE0ZFK0</accession>
<evidence type="ECO:0000313" key="2">
    <source>
        <dbReference type="Proteomes" id="UP001283361"/>
    </source>
</evidence>
<comment type="caution">
    <text evidence="1">The sequence shown here is derived from an EMBL/GenBank/DDBJ whole genome shotgun (WGS) entry which is preliminary data.</text>
</comment>
<dbReference type="AlphaFoldDB" id="A0AAE0ZFK0"/>
<dbReference type="EMBL" id="JAWDGP010004062">
    <property type="protein sequence ID" value="KAK3768395.1"/>
    <property type="molecule type" value="Genomic_DNA"/>
</dbReference>
<dbReference type="Proteomes" id="UP001283361">
    <property type="component" value="Unassembled WGS sequence"/>
</dbReference>
<name>A0AAE0ZFK0_9GAST</name>
<organism evidence="1 2">
    <name type="scientific">Elysia crispata</name>
    <name type="common">lettuce slug</name>
    <dbReference type="NCBI Taxonomy" id="231223"/>
    <lineage>
        <taxon>Eukaryota</taxon>
        <taxon>Metazoa</taxon>
        <taxon>Spiralia</taxon>
        <taxon>Lophotrochozoa</taxon>
        <taxon>Mollusca</taxon>
        <taxon>Gastropoda</taxon>
        <taxon>Heterobranchia</taxon>
        <taxon>Euthyneura</taxon>
        <taxon>Panpulmonata</taxon>
        <taxon>Sacoglossa</taxon>
        <taxon>Placobranchoidea</taxon>
        <taxon>Plakobranchidae</taxon>
        <taxon>Elysia</taxon>
    </lineage>
</organism>